<evidence type="ECO:0000256" key="2">
    <source>
        <dbReference type="ARBA" id="ARBA00005051"/>
    </source>
</evidence>
<dbReference type="NCBIfam" id="TIGR01498">
    <property type="entry name" value="folK"/>
    <property type="match status" value="1"/>
</dbReference>
<accession>A0A9D2G9R2</accession>
<dbReference type="Proteomes" id="UP000824116">
    <property type="component" value="Unassembled WGS sequence"/>
</dbReference>
<dbReference type="NCBIfam" id="TIGR00525">
    <property type="entry name" value="folB"/>
    <property type="match status" value="1"/>
</dbReference>
<comment type="pathway">
    <text evidence="2">Cofactor biosynthesis; tetrahydrofolate biosynthesis; 2-amino-4-hydroxy-6-hydroxymethyl-7,8-dihydropteridine diphosphate from 7,8-dihydroneopterin triphosphate: step 4/4.</text>
</comment>
<reference evidence="11" key="1">
    <citation type="journal article" date="2021" name="PeerJ">
        <title>Extensive microbial diversity within the chicken gut microbiome revealed by metagenomics and culture.</title>
        <authorList>
            <person name="Gilroy R."/>
            <person name="Ravi A."/>
            <person name="Getino M."/>
            <person name="Pursley I."/>
            <person name="Horton D.L."/>
            <person name="Alikhan N.F."/>
            <person name="Baker D."/>
            <person name="Gharbi K."/>
            <person name="Hall N."/>
            <person name="Watson M."/>
            <person name="Adriaenssens E.M."/>
            <person name="Foster-Nyarko E."/>
            <person name="Jarju S."/>
            <person name="Secka A."/>
            <person name="Antonio M."/>
            <person name="Oren A."/>
            <person name="Chaudhuri R.R."/>
            <person name="La Ragione R."/>
            <person name="Hildebrand F."/>
            <person name="Pallen M.J."/>
        </authorList>
    </citation>
    <scope>NUCLEOTIDE SEQUENCE</scope>
    <source>
        <strain evidence="11">CHK196-3914</strain>
    </source>
</reference>
<proteinExistence type="inferred from homology"/>
<dbReference type="Gene3D" id="3.30.1130.10">
    <property type="match status" value="1"/>
</dbReference>
<keyword evidence="9" id="KW-0456">Lyase</keyword>
<comment type="pathway">
    <text evidence="9">Cofactor biosynthesis; tetrahydrofolate biosynthesis; 2-amino-4-hydroxy-6-hydroxymethyl-7,8-dihydropteridine diphosphate from 7,8-dihydroneopterin triphosphate: step 3/4.</text>
</comment>
<dbReference type="SUPFAM" id="SSF55620">
    <property type="entry name" value="Tetrahydrobiopterin biosynthesis enzymes-like"/>
    <property type="match status" value="1"/>
</dbReference>
<dbReference type="InterPro" id="IPR035907">
    <property type="entry name" value="Hppk_sf"/>
</dbReference>
<name>A0A9D2G9R2_9FIRM</name>
<comment type="similarity">
    <text evidence="3">In the N-terminal section; belongs to the DHNA family.</text>
</comment>
<dbReference type="Gene3D" id="3.30.70.560">
    <property type="entry name" value="7,8-Dihydro-6-hydroxymethylpterin-pyrophosphokinase HPPK"/>
    <property type="match status" value="1"/>
</dbReference>
<dbReference type="Pfam" id="PF01288">
    <property type="entry name" value="HPPK"/>
    <property type="match status" value="1"/>
</dbReference>
<evidence type="ECO:0000256" key="4">
    <source>
        <dbReference type="ARBA" id="ARBA00022679"/>
    </source>
</evidence>
<keyword evidence="4 11" id="KW-0808">Transferase</keyword>
<evidence type="ECO:0000313" key="12">
    <source>
        <dbReference type="Proteomes" id="UP000824116"/>
    </source>
</evidence>
<gene>
    <name evidence="11" type="primary">folK</name>
    <name evidence="11" type="ORF">H9723_06345</name>
</gene>
<keyword evidence="5" id="KW-0547">Nucleotide-binding</keyword>
<dbReference type="NCBIfam" id="TIGR00526">
    <property type="entry name" value="folB_dom"/>
    <property type="match status" value="1"/>
</dbReference>
<dbReference type="GO" id="GO:0016301">
    <property type="term" value="F:kinase activity"/>
    <property type="evidence" value="ECO:0007669"/>
    <property type="project" value="UniProtKB-KW"/>
</dbReference>
<dbReference type="GO" id="GO:0005524">
    <property type="term" value="F:ATP binding"/>
    <property type="evidence" value="ECO:0007669"/>
    <property type="project" value="UniProtKB-KW"/>
</dbReference>
<dbReference type="InterPro" id="IPR006156">
    <property type="entry name" value="Dihydroneopterin_aldolase"/>
</dbReference>
<evidence type="ECO:0000259" key="10">
    <source>
        <dbReference type="PROSITE" id="PS00794"/>
    </source>
</evidence>
<evidence type="ECO:0000313" key="11">
    <source>
        <dbReference type="EMBL" id="HIZ74845.1"/>
    </source>
</evidence>
<comment type="catalytic activity">
    <reaction evidence="9">
        <text>7,8-dihydroneopterin = 6-hydroxymethyl-7,8-dihydropterin + glycolaldehyde</text>
        <dbReference type="Rhea" id="RHEA:10540"/>
        <dbReference type="ChEBI" id="CHEBI:17001"/>
        <dbReference type="ChEBI" id="CHEBI:17071"/>
        <dbReference type="ChEBI" id="CHEBI:44841"/>
        <dbReference type="EC" id="4.1.2.25"/>
    </reaction>
</comment>
<protein>
    <recommendedName>
        <fullName evidence="9">Bifunctional folate synthesis protein</fullName>
    </recommendedName>
    <domain>
        <recommendedName>
            <fullName evidence="9">Dihydroneopterin aldolase</fullName>
            <shortName evidence="9">DHNA</shortName>
            <ecNumber evidence="9">4.1.2.25</ecNumber>
        </recommendedName>
        <alternativeName>
            <fullName evidence="9">7,8-dihydroneopterin aldolase</fullName>
        </alternativeName>
    </domain>
    <domain>
        <recommendedName>
            <fullName evidence="9">2-amino-4-hydroxy-6-hydroxymethyldihydropteridine pyrophosphokinase</fullName>
            <ecNumber evidence="9">2.7.6.3</ecNumber>
        </recommendedName>
        <alternativeName>
            <fullName evidence="9">6-hydroxymethyl-7,8-dihydropterin pyrophosphokinase</fullName>
            <shortName evidence="9">PPPK</shortName>
        </alternativeName>
        <alternativeName>
            <fullName evidence="9">7,8-dihydro-6-hydroxymethylpterin pyrophosphokinase</fullName>
            <shortName evidence="9">HPPK</shortName>
        </alternativeName>
    </domain>
</protein>
<comment type="function">
    <text evidence="9">Catalyzes the conversion of 7,8-dihydroneopterin to 6-hydroxymethyl-7,8-dihydropterin.</text>
</comment>
<dbReference type="PANTHER" id="PTHR43071:SF1">
    <property type="entry name" value="2-AMINO-4-HYDROXY-6-HYDROXYMETHYLDIHYDROPTERIDINE PYROPHOSPHOKINASE"/>
    <property type="match status" value="1"/>
</dbReference>
<reference evidence="11" key="2">
    <citation type="submission" date="2021-04" db="EMBL/GenBank/DDBJ databases">
        <authorList>
            <person name="Gilroy R."/>
        </authorList>
    </citation>
    <scope>NUCLEOTIDE SEQUENCE</scope>
    <source>
        <strain evidence="11">CHK196-3914</strain>
    </source>
</reference>
<evidence type="ECO:0000256" key="7">
    <source>
        <dbReference type="ARBA" id="ARBA00022840"/>
    </source>
</evidence>
<dbReference type="SMART" id="SM00905">
    <property type="entry name" value="FolB"/>
    <property type="match status" value="1"/>
</dbReference>
<evidence type="ECO:0000256" key="8">
    <source>
        <dbReference type="ARBA" id="ARBA00022909"/>
    </source>
</evidence>
<sequence length="273" mass="31470">MRLDEIRIEDLEVFANHGVFHEENVLGQKFLVTAVLCTDTREAGKTDELAASVHYGEVSAFIEKYLREHTFKLLERAAECLAEELLLSLPRLRKIQLEIKKPWAPVKLPLKTVSVSIERGWHTAYIALGSNMGDREAYLNNAVKSLDSRKDCRVKKVSKFIETPPYGVTDQADFLNGCVKLETLLYPRELLDELHRIEQEAGRERVVRWGPRTLDLDIIFYDDIIWEEEDLCIPHVEMHKRKFVLEPLAEIAPYKRHPVYGKTVLEMNSGLSV</sequence>
<feature type="domain" description="7,8-dihydro-6-hydroxymethylpterin-pyrophosphokinase" evidence="10">
    <location>
        <begin position="208"/>
        <end position="219"/>
    </location>
</feature>
<keyword evidence="8 9" id="KW-0289">Folate biosynthesis</keyword>
<organism evidence="11 12">
    <name type="scientific">Candidatus Mediterraneibacter stercoravium</name>
    <dbReference type="NCBI Taxonomy" id="2838685"/>
    <lineage>
        <taxon>Bacteria</taxon>
        <taxon>Bacillati</taxon>
        <taxon>Bacillota</taxon>
        <taxon>Clostridia</taxon>
        <taxon>Lachnospirales</taxon>
        <taxon>Lachnospiraceae</taxon>
        <taxon>Mediterraneibacter</taxon>
    </lineage>
</organism>
<dbReference type="EC" id="2.7.6.3" evidence="9"/>
<dbReference type="EC" id="4.1.2.25" evidence="9"/>
<evidence type="ECO:0000256" key="5">
    <source>
        <dbReference type="ARBA" id="ARBA00022741"/>
    </source>
</evidence>
<dbReference type="GO" id="GO:0046654">
    <property type="term" value="P:tetrahydrofolate biosynthetic process"/>
    <property type="evidence" value="ECO:0007669"/>
    <property type="project" value="UniProtKB-UniRule"/>
</dbReference>
<dbReference type="GO" id="GO:0004150">
    <property type="term" value="F:dihydroneopterin aldolase activity"/>
    <property type="evidence" value="ECO:0007669"/>
    <property type="project" value="UniProtKB-UniRule"/>
</dbReference>
<dbReference type="InterPro" id="IPR000550">
    <property type="entry name" value="Hppk"/>
</dbReference>
<dbReference type="Pfam" id="PF02152">
    <property type="entry name" value="FolB"/>
    <property type="match status" value="1"/>
</dbReference>
<dbReference type="PROSITE" id="PS00794">
    <property type="entry name" value="HPPK"/>
    <property type="match status" value="1"/>
</dbReference>
<comment type="similarity">
    <text evidence="9">Belongs to the DHNA family.</text>
</comment>
<comment type="caution">
    <text evidence="11">The sequence shown here is derived from an EMBL/GenBank/DDBJ whole genome shotgun (WGS) entry which is preliminary data.</text>
</comment>
<comment type="catalytic activity">
    <reaction evidence="1">
        <text>6-hydroxymethyl-7,8-dihydropterin + ATP = (7,8-dihydropterin-6-yl)methyl diphosphate + AMP + H(+)</text>
        <dbReference type="Rhea" id="RHEA:11412"/>
        <dbReference type="ChEBI" id="CHEBI:15378"/>
        <dbReference type="ChEBI" id="CHEBI:30616"/>
        <dbReference type="ChEBI" id="CHEBI:44841"/>
        <dbReference type="ChEBI" id="CHEBI:72950"/>
        <dbReference type="ChEBI" id="CHEBI:456215"/>
        <dbReference type="EC" id="2.7.6.3"/>
    </reaction>
</comment>
<dbReference type="GO" id="GO:0046656">
    <property type="term" value="P:folic acid biosynthetic process"/>
    <property type="evidence" value="ECO:0007669"/>
    <property type="project" value="UniProtKB-UniRule"/>
</dbReference>
<dbReference type="AlphaFoldDB" id="A0A9D2G9R2"/>
<dbReference type="EMBL" id="DXAY01000149">
    <property type="protein sequence ID" value="HIZ74845.1"/>
    <property type="molecule type" value="Genomic_DNA"/>
</dbReference>
<evidence type="ECO:0000256" key="3">
    <source>
        <dbReference type="ARBA" id="ARBA00009640"/>
    </source>
</evidence>
<dbReference type="InterPro" id="IPR006157">
    <property type="entry name" value="FolB_dom"/>
</dbReference>
<dbReference type="PANTHER" id="PTHR43071">
    <property type="entry name" value="2-AMINO-4-HYDROXY-6-HYDROXYMETHYLDIHYDROPTERIDINE PYROPHOSPHOKINASE"/>
    <property type="match status" value="1"/>
</dbReference>
<evidence type="ECO:0000256" key="6">
    <source>
        <dbReference type="ARBA" id="ARBA00022777"/>
    </source>
</evidence>
<dbReference type="InterPro" id="IPR043133">
    <property type="entry name" value="GTP-CH-I_C/QueF"/>
</dbReference>
<dbReference type="CDD" id="cd00534">
    <property type="entry name" value="DHNA_DHNTPE"/>
    <property type="match status" value="1"/>
</dbReference>
<keyword evidence="6" id="KW-0418">Kinase</keyword>
<dbReference type="GO" id="GO:0003848">
    <property type="term" value="F:2-amino-4-hydroxy-6-hydroxymethyldihydropteridine diphosphokinase activity"/>
    <property type="evidence" value="ECO:0007669"/>
    <property type="project" value="UniProtKB-EC"/>
</dbReference>
<keyword evidence="7" id="KW-0067">ATP-binding</keyword>
<dbReference type="SUPFAM" id="SSF55083">
    <property type="entry name" value="6-hydroxymethyl-7,8-dihydropterin pyrophosphokinase, HPPK"/>
    <property type="match status" value="1"/>
</dbReference>
<evidence type="ECO:0000256" key="1">
    <source>
        <dbReference type="ARBA" id="ARBA00000198"/>
    </source>
</evidence>
<dbReference type="CDD" id="cd00483">
    <property type="entry name" value="HPPK"/>
    <property type="match status" value="1"/>
</dbReference>
<evidence type="ECO:0000256" key="9">
    <source>
        <dbReference type="RuleBase" id="RU362079"/>
    </source>
</evidence>